<evidence type="ECO:0000313" key="2">
    <source>
        <dbReference type="Proteomes" id="UP000807469"/>
    </source>
</evidence>
<keyword evidence="2" id="KW-1185">Reference proteome</keyword>
<gene>
    <name evidence="1" type="ORF">BDN70DRAFT_929310</name>
</gene>
<evidence type="ECO:0000313" key="1">
    <source>
        <dbReference type="EMBL" id="KAF9483293.1"/>
    </source>
</evidence>
<organism evidence="1 2">
    <name type="scientific">Pholiota conissans</name>
    <dbReference type="NCBI Taxonomy" id="109636"/>
    <lineage>
        <taxon>Eukaryota</taxon>
        <taxon>Fungi</taxon>
        <taxon>Dikarya</taxon>
        <taxon>Basidiomycota</taxon>
        <taxon>Agaricomycotina</taxon>
        <taxon>Agaricomycetes</taxon>
        <taxon>Agaricomycetidae</taxon>
        <taxon>Agaricales</taxon>
        <taxon>Agaricineae</taxon>
        <taxon>Strophariaceae</taxon>
        <taxon>Pholiota</taxon>
    </lineage>
</organism>
<dbReference type="AlphaFoldDB" id="A0A9P6D558"/>
<dbReference type="Proteomes" id="UP000807469">
    <property type="component" value="Unassembled WGS sequence"/>
</dbReference>
<name>A0A9P6D558_9AGAR</name>
<accession>A0A9P6D558</accession>
<protein>
    <submittedName>
        <fullName evidence="1">Uncharacterized protein</fullName>
    </submittedName>
</protein>
<dbReference type="EMBL" id="MU155155">
    <property type="protein sequence ID" value="KAF9483293.1"/>
    <property type="molecule type" value="Genomic_DNA"/>
</dbReference>
<sequence length="309" mass="34198">MSAQYVPVMSDISTTGGIQDSVQGFNPKLTPLSGSLSGQEHWRTSYGPPRFCSNIVPGQTHDAVSRPDAVLYIDHASPNPHMSNRILDSPSEKYERQVLLLDHDADGLHDIDIYRTGSGSIDSLPILPSIKADRQDKLALTNPVPFNTSCHFINGDPLYPGPHKRQEALHSASVSALPAFRQSEWVPQVDDFVGKTYLNLPHFAAKPEPPPMATLPQNDHLKLQLDLLDFLMDHSGLLSLVKVTHRDLPDMKIIQTGFEENLKLKGHVVPTAAIEYILSKFRPNNMPVPDVQHSFYAAKWASTPSFSSL</sequence>
<proteinExistence type="predicted"/>
<reference evidence="1" key="1">
    <citation type="submission" date="2020-11" db="EMBL/GenBank/DDBJ databases">
        <authorList>
            <consortium name="DOE Joint Genome Institute"/>
            <person name="Ahrendt S."/>
            <person name="Riley R."/>
            <person name="Andreopoulos W."/>
            <person name="Labutti K."/>
            <person name="Pangilinan J."/>
            <person name="Ruiz-Duenas F.J."/>
            <person name="Barrasa J.M."/>
            <person name="Sanchez-Garcia M."/>
            <person name="Camarero S."/>
            <person name="Miyauchi S."/>
            <person name="Serrano A."/>
            <person name="Linde D."/>
            <person name="Babiker R."/>
            <person name="Drula E."/>
            <person name="Ayuso-Fernandez I."/>
            <person name="Pacheco R."/>
            <person name="Padilla G."/>
            <person name="Ferreira P."/>
            <person name="Barriuso J."/>
            <person name="Kellner H."/>
            <person name="Castanera R."/>
            <person name="Alfaro M."/>
            <person name="Ramirez L."/>
            <person name="Pisabarro A.G."/>
            <person name="Kuo A."/>
            <person name="Tritt A."/>
            <person name="Lipzen A."/>
            <person name="He G."/>
            <person name="Yan M."/>
            <person name="Ng V."/>
            <person name="Cullen D."/>
            <person name="Martin F."/>
            <person name="Rosso M.-N."/>
            <person name="Henrissat B."/>
            <person name="Hibbett D."/>
            <person name="Martinez A.T."/>
            <person name="Grigoriev I.V."/>
        </authorList>
    </citation>
    <scope>NUCLEOTIDE SEQUENCE</scope>
    <source>
        <strain evidence="1">CIRM-BRFM 674</strain>
    </source>
</reference>
<comment type="caution">
    <text evidence="1">The sequence shown here is derived from an EMBL/GenBank/DDBJ whole genome shotgun (WGS) entry which is preliminary data.</text>
</comment>